<reference evidence="2" key="1">
    <citation type="submission" date="2024-02" db="EMBL/GenBank/DDBJ databases">
        <title>Tomenella chthoni gen. nov. sp. nov., a member of the family Jonesiaceae isolated from bat guano.</title>
        <authorList>
            <person name="Miller S.L."/>
            <person name="King J."/>
            <person name="Sankaranarayanan K."/>
            <person name="Lawson P.A."/>
        </authorList>
    </citation>
    <scope>NUCLEOTIDE SEQUENCE</scope>
    <source>
        <strain evidence="2">BS-20</strain>
    </source>
</reference>
<dbReference type="AlphaFoldDB" id="A0AAU7DXV3"/>
<evidence type="ECO:0000256" key="1">
    <source>
        <dbReference type="SAM" id="Phobius"/>
    </source>
</evidence>
<protein>
    <submittedName>
        <fullName evidence="2">Uncharacterized protein</fullName>
    </submittedName>
</protein>
<proteinExistence type="predicted"/>
<keyword evidence="1" id="KW-0472">Membrane</keyword>
<organism evidence="2">
    <name type="scientific">Jonesiaceae bacterium BS-20</name>
    <dbReference type="NCBI Taxonomy" id="3120821"/>
    <lineage>
        <taxon>Bacteria</taxon>
        <taxon>Bacillati</taxon>
        <taxon>Actinomycetota</taxon>
        <taxon>Actinomycetes</taxon>
        <taxon>Micrococcales</taxon>
        <taxon>Jonesiaceae</taxon>
    </lineage>
</organism>
<evidence type="ECO:0000313" key="2">
    <source>
        <dbReference type="EMBL" id="XBH22122.1"/>
    </source>
</evidence>
<dbReference type="EMBL" id="CP146203">
    <property type="protein sequence ID" value="XBH22122.1"/>
    <property type="molecule type" value="Genomic_DNA"/>
</dbReference>
<keyword evidence="1" id="KW-1133">Transmembrane helix</keyword>
<gene>
    <name evidence="2" type="ORF">V5R04_02525</name>
</gene>
<accession>A0AAU7DXV3</accession>
<sequence length="288" mass="32171">MDLRATHHLPGDSVPAAGVTIPRWIEIKDRRDQPQATSAQRSSFYVVSPECTLDDARIFAHLYGQRDRMERTYQLLSKTQTSFVLATVIGVILIVMSQASAWWFLVPAGLIAGHQAILRDAATEIIKPFNAATIAEITKSPMLLSVSKAEYLVVSRFAAKYPKRASEVHRMMWRVRALEKLYGDAEQAVGKLNKRSGVSPAGLVQTRARLAALHKLIHDARTSLHALVNPPRVVNPLQRGNLLELVHEINSVLRLGLDDLVPRIDSQTQQLHERILPDQPDEQTPKLP</sequence>
<keyword evidence="1" id="KW-0812">Transmembrane</keyword>
<feature type="transmembrane region" description="Helical" evidence="1">
    <location>
        <begin position="83"/>
        <end position="105"/>
    </location>
</feature>
<name>A0AAU7DXV3_9MICO</name>